<organism evidence="2 3">
    <name type="scientific">Nicotiana sylvestris</name>
    <name type="common">Wood tobacco</name>
    <name type="synonym">South American tobacco</name>
    <dbReference type="NCBI Taxonomy" id="4096"/>
    <lineage>
        <taxon>Eukaryota</taxon>
        <taxon>Viridiplantae</taxon>
        <taxon>Streptophyta</taxon>
        <taxon>Embryophyta</taxon>
        <taxon>Tracheophyta</taxon>
        <taxon>Spermatophyta</taxon>
        <taxon>Magnoliopsida</taxon>
        <taxon>eudicotyledons</taxon>
        <taxon>Gunneridae</taxon>
        <taxon>Pentapetalae</taxon>
        <taxon>asterids</taxon>
        <taxon>lamiids</taxon>
        <taxon>Solanales</taxon>
        <taxon>Solanaceae</taxon>
        <taxon>Nicotianoideae</taxon>
        <taxon>Nicotianeae</taxon>
        <taxon>Nicotiana</taxon>
    </lineage>
</organism>
<feature type="compositionally biased region" description="Basic residues" evidence="1">
    <location>
        <begin position="255"/>
        <end position="267"/>
    </location>
</feature>
<feature type="compositionally biased region" description="Acidic residues" evidence="1">
    <location>
        <begin position="88"/>
        <end position="112"/>
    </location>
</feature>
<dbReference type="Proteomes" id="UP000189701">
    <property type="component" value="Unplaced"/>
</dbReference>
<feature type="compositionally biased region" description="Basic and acidic residues" evidence="1">
    <location>
        <begin position="22"/>
        <end position="39"/>
    </location>
</feature>
<evidence type="ECO:0000256" key="1">
    <source>
        <dbReference type="SAM" id="MobiDB-lite"/>
    </source>
</evidence>
<feature type="region of interest" description="Disordered" evidence="1">
    <location>
        <begin position="163"/>
        <end position="306"/>
    </location>
</feature>
<evidence type="ECO:0000313" key="2">
    <source>
        <dbReference type="Proteomes" id="UP000189701"/>
    </source>
</evidence>
<dbReference type="GeneID" id="104228274"/>
<dbReference type="OrthoDB" id="693363at2759"/>
<feature type="compositionally biased region" description="Low complexity" evidence="1">
    <location>
        <begin position="274"/>
        <end position="290"/>
    </location>
</feature>
<accession>A0A1U7WNZ6</accession>
<evidence type="ECO:0000313" key="3">
    <source>
        <dbReference type="RefSeq" id="XP_009779021.1"/>
    </source>
</evidence>
<dbReference type="PANTHER" id="PTHR31365:SF15">
    <property type="entry name" value="EXPRESSED PROTEIN"/>
    <property type="match status" value="1"/>
</dbReference>
<feature type="compositionally biased region" description="Basic and acidic residues" evidence="1">
    <location>
        <begin position="138"/>
        <end position="150"/>
    </location>
</feature>
<reference evidence="2" key="1">
    <citation type="journal article" date="2013" name="Genome Biol.">
        <title>Reference genomes and transcriptomes of Nicotiana sylvestris and Nicotiana tomentosiformis.</title>
        <authorList>
            <person name="Sierro N."/>
            <person name="Battey J.N."/>
            <person name="Ouadi S."/>
            <person name="Bovet L."/>
            <person name="Goepfert S."/>
            <person name="Bakaher N."/>
            <person name="Peitsch M.C."/>
            <person name="Ivanov N.V."/>
        </authorList>
    </citation>
    <scope>NUCLEOTIDE SEQUENCE [LARGE SCALE GENOMIC DNA]</scope>
</reference>
<dbReference type="AlphaFoldDB" id="A0A1U7WNZ6"/>
<gene>
    <name evidence="3" type="primary">LOC104228274</name>
</gene>
<dbReference type="PANTHER" id="PTHR31365">
    <property type="entry name" value="EXPRESSED PROTEIN"/>
    <property type="match status" value="1"/>
</dbReference>
<feature type="compositionally biased region" description="Basic and acidic residues" evidence="1">
    <location>
        <begin position="113"/>
        <end position="131"/>
    </location>
</feature>
<feature type="compositionally biased region" description="Basic and acidic residues" evidence="1">
    <location>
        <begin position="180"/>
        <end position="196"/>
    </location>
</feature>
<feature type="region of interest" description="Disordered" evidence="1">
    <location>
        <begin position="1"/>
        <end position="150"/>
    </location>
</feature>
<name>A0A1U7WNZ6_NICSY</name>
<protein>
    <submittedName>
        <fullName evidence="3">Stress response protein NST1-like isoform X1</fullName>
    </submittedName>
</protein>
<dbReference type="KEGG" id="nsy:104228274"/>
<sequence>MMGGNSNVFAALDSLRKKKKSSDKESKSSKGSSSKKEQEPEVLWAPAPLTVKSWADVDDEDDDDYYATTSPLQSFLGSNESEKKPEPVEVELQETESEEELLDDDEYEDVEEDHDHEPEVPERAEPVDQKIEAPSAPKEVERQLSKKERRKKELAELEALLADFGVAQNEKGPDELPDVANEKKESQQGEDAEKKNGVVTEPKNAKKKKKKDKASKEVKDSEDQPDSSDATIGPEETGGGAQQIEDASTVDVKEKLKRVASAKKKKSSKETDGAARAAAIEAAARSAKLAAAKKKEKNHYNQQPMR</sequence>
<dbReference type="RefSeq" id="XP_009779021.1">
    <property type="nucleotide sequence ID" value="XM_009780719.1"/>
</dbReference>
<proteinExistence type="predicted"/>
<feature type="compositionally biased region" description="Acidic residues" evidence="1">
    <location>
        <begin position="56"/>
        <end position="65"/>
    </location>
</feature>
<feature type="compositionally biased region" description="Polar residues" evidence="1">
    <location>
        <begin position="67"/>
        <end position="77"/>
    </location>
</feature>
<dbReference type="STRING" id="4096.A0A1U7WNZ6"/>
<dbReference type="eggNOG" id="ENOG502QVT9">
    <property type="taxonomic scope" value="Eukaryota"/>
</dbReference>
<keyword evidence="2" id="KW-1185">Reference proteome</keyword>
<reference evidence="3" key="2">
    <citation type="submission" date="2025-08" db="UniProtKB">
        <authorList>
            <consortium name="RefSeq"/>
        </authorList>
    </citation>
    <scope>IDENTIFICATION</scope>
    <source>
        <tissue evidence="3">Leaf</tissue>
    </source>
</reference>